<organism evidence="1 2">
    <name type="scientific">Sphingomonas taxi</name>
    <dbReference type="NCBI Taxonomy" id="1549858"/>
    <lineage>
        <taxon>Bacteria</taxon>
        <taxon>Pseudomonadati</taxon>
        <taxon>Pseudomonadota</taxon>
        <taxon>Alphaproteobacteria</taxon>
        <taxon>Sphingomonadales</taxon>
        <taxon>Sphingomonadaceae</taxon>
        <taxon>Sphingomonas</taxon>
    </lineage>
</organism>
<comment type="caution">
    <text evidence="1">The sequence shown here is derived from an EMBL/GenBank/DDBJ whole genome shotgun (WGS) entry which is preliminary data.</text>
</comment>
<sequence length="274" mass="27874">MHLDLIQSLSLCGDAATPNDDRAGAGARHAWVIDGATDLSPPGLVGAQGGAAWLAATADAAFAAACADDLRGTCAQVFDTVEARFATARRRPAEGVWEWPRAAFAAVQLVGDELQVAWASDCAVLHHGGHGVAWRTPAPDRARESAAAQALGPGTGAGKLRSPAVLADRRAARARPGQRVLGVTAAASAAATTYATVAVAAGDSLLLMSDGFAALVDAYGAHDAAGLFAAVRTDGLAALGQELRAIERADAACVRFARFKASDDATALWVRVAG</sequence>
<accession>A0A2W5PAG4</accession>
<evidence type="ECO:0008006" key="3">
    <source>
        <dbReference type="Google" id="ProtNLM"/>
    </source>
</evidence>
<dbReference type="AlphaFoldDB" id="A0A2W5PAG4"/>
<dbReference type="Proteomes" id="UP000249229">
    <property type="component" value="Unassembled WGS sequence"/>
</dbReference>
<evidence type="ECO:0000313" key="1">
    <source>
        <dbReference type="EMBL" id="PZQ59865.1"/>
    </source>
</evidence>
<dbReference type="SUPFAM" id="SSF81606">
    <property type="entry name" value="PP2C-like"/>
    <property type="match status" value="1"/>
</dbReference>
<dbReference type="InterPro" id="IPR036457">
    <property type="entry name" value="PPM-type-like_dom_sf"/>
</dbReference>
<reference evidence="1 2" key="1">
    <citation type="submission" date="2017-08" db="EMBL/GenBank/DDBJ databases">
        <title>Infants hospitalized years apart are colonized by the same room-sourced microbial strains.</title>
        <authorList>
            <person name="Brooks B."/>
            <person name="Olm M.R."/>
            <person name="Firek B.A."/>
            <person name="Baker R."/>
            <person name="Thomas B.C."/>
            <person name="Morowitz M.J."/>
            <person name="Banfield J.F."/>
        </authorList>
    </citation>
    <scope>NUCLEOTIDE SEQUENCE [LARGE SCALE GENOMIC DNA]</scope>
    <source>
        <strain evidence="1">S2_005_001_R1_22</strain>
    </source>
</reference>
<evidence type="ECO:0000313" key="2">
    <source>
        <dbReference type="Proteomes" id="UP000249229"/>
    </source>
</evidence>
<proteinExistence type="predicted"/>
<name>A0A2W5PAG4_9SPHN</name>
<gene>
    <name evidence="1" type="ORF">DI544_10100</name>
</gene>
<dbReference type="Gene3D" id="3.60.40.10">
    <property type="entry name" value="PPM-type phosphatase domain"/>
    <property type="match status" value="1"/>
</dbReference>
<protein>
    <recommendedName>
        <fullName evidence="3">PPM-type phosphatase domain-containing protein</fullName>
    </recommendedName>
</protein>
<dbReference type="EMBL" id="QFQI01000007">
    <property type="protein sequence ID" value="PZQ59865.1"/>
    <property type="molecule type" value="Genomic_DNA"/>
</dbReference>